<proteinExistence type="predicted"/>
<sequence>MLVLDYLVLYQSRSGNTARLATRIFSALPGNSKDIIDLASGERLPEAKVYFVGFGVYQGTCHIGVSDFLSQLSGKIIALFATCGLGDSNEYKKEVAATTAAWIEDDNIYLGAYICQGKFPQAVRKKCEERHAEALLSRFDQALTHPDEVDMQGADEFVAHSLKKIEGLRR</sequence>
<organism evidence="2 3">
    <name type="scientific">Ohessyouella blattaphilus</name>
    <dbReference type="NCBI Taxonomy" id="2949333"/>
    <lineage>
        <taxon>Bacteria</taxon>
        <taxon>Bacillati</taxon>
        <taxon>Bacillota</taxon>
        <taxon>Clostridia</taxon>
        <taxon>Lachnospirales</taxon>
        <taxon>Lachnospiraceae</taxon>
        <taxon>Ohessyouella</taxon>
    </lineage>
</organism>
<accession>A0ABT1EJE8</accession>
<evidence type="ECO:0000313" key="3">
    <source>
        <dbReference type="Proteomes" id="UP001523565"/>
    </source>
</evidence>
<evidence type="ECO:0000313" key="2">
    <source>
        <dbReference type="EMBL" id="MCP1110813.1"/>
    </source>
</evidence>
<name>A0ABT1EJE8_9FIRM</name>
<dbReference type="PROSITE" id="PS00201">
    <property type="entry name" value="FLAVODOXIN"/>
    <property type="match status" value="1"/>
</dbReference>
<dbReference type="EMBL" id="JAMZFV010000018">
    <property type="protein sequence ID" value="MCP1110813.1"/>
    <property type="molecule type" value="Genomic_DNA"/>
</dbReference>
<feature type="domain" description="Flavodoxin-like" evidence="1">
    <location>
        <begin position="7"/>
        <end position="158"/>
    </location>
</feature>
<dbReference type="InterPro" id="IPR008254">
    <property type="entry name" value="Flavodoxin/NO_synth"/>
</dbReference>
<reference evidence="2 3" key="1">
    <citation type="journal article" date="2022" name="Genome Biol. Evol.">
        <title>Host diet, physiology and behaviors set the stage for Lachnospiraceae cladogenesis.</title>
        <authorList>
            <person name="Vera-Ponce De Leon A."/>
            <person name="Schneider M."/>
            <person name="Jahnes B.C."/>
            <person name="Sadowski V."/>
            <person name="Camuy-Velez L.A."/>
            <person name="Duan J."/>
            <person name="Sabree Z.L."/>
        </authorList>
    </citation>
    <scope>NUCLEOTIDE SEQUENCE [LARGE SCALE GENOMIC DNA]</scope>
    <source>
        <strain evidence="2 3">PAL227</strain>
    </source>
</reference>
<keyword evidence="3" id="KW-1185">Reference proteome</keyword>
<gene>
    <name evidence="2" type="ORF">NK118_11165</name>
</gene>
<dbReference type="SUPFAM" id="SSF52218">
    <property type="entry name" value="Flavoproteins"/>
    <property type="match status" value="1"/>
</dbReference>
<dbReference type="InterPro" id="IPR029039">
    <property type="entry name" value="Flavoprotein-like_sf"/>
</dbReference>
<protein>
    <submittedName>
        <fullName evidence="2">Flavodoxin family protein</fullName>
    </submittedName>
</protein>
<dbReference type="InterPro" id="IPR001226">
    <property type="entry name" value="Flavodoxin_CS"/>
</dbReference>
<comment type="caution">
    <text evidence="2">The sequence shown here is derived from an EMBL/GenBank/DDBJ whole genome shotgun (WGS) entry which is preliminary data.</text>
</comment>
<dbReference type="Gene3D" id="3.40.50.360">
    <property type="match status" value="1"/>
</dbReference>
<dbReference type="Pfam" id="PF12641">
    <property type="entry name" value="Flavodoxin_3"/>
    <property type="match status" value="1"/>
</dbReference>
<evidence type="ECO:0000259" key="1">
    <source>
        <dbReference type="Pfam" id="PF12641"/>
    </source>
</evidence>
<dbReference type="Proteomes" id="UP001523565">
    <property type="component" value="Unassembled WGS sequence"/>
</dbReference>